<feature type="region of interest" description="Disordered" evidence="1">
    <location>
        <begin position="162"/>
        <end position="183"/>
    </location>
</feature>
<dbReference type="EMBL" id="JAQFWP010000038">
    <property type="protein sequence ID" value="MDA2806636.1"/>
    <property type="molecule type" value="Genomic_DNA"/>
</dbReference>
<gene>
    <name evidence="3" type="ORF">O4U47_19155</name>
</gene>
<evidence type="ECO:0000313" key="3">
    <source>
        <dbReference type="EMBL" id="MDA2806636.1"/>
    </source>
</evidence>
<reference evidence="3" key="1">
    <citation type="submission" date="2023-01" db="EMBL/GenBank/DDBJ databases">
        <title>Draft genome sequence of Nocardiopsis sp. LSu2-4 isolated from halophytes.</title>
        <authorList>
            <person name="Duangmal K."/>
            <person name="Chantavorakit T."/>
        </authorList>
    </citation>
    <scope>NUCLEOTIDE SEQUENCE</scope>
    <source>
        <strain evidence="3">LSu2-4</strain>
    </source>
</reference>
<name>A0ABT4TPM2_9ACTN</name>
<evidence type="ECO:0000256" key="1">
    <source>
        <dbReference type="SAM" id="MobiDB-lite"/>
    </source>
</evidence>
<protein>
    <recommendedName>
        <fullName evidence="2">C2H2-type domain-containing protein</fullName>
    </recommendedName>
</protein>
<dbReference type="Proteomes" id="UP001165685">
    <property type="component" value="Unassembled WGS sequence"/>
</dbReference>
<organism evidence="3 4">
    <name type="scientific">Nocardiopsis suaedae</name>
    <dbReference type="NCBI Taxonomy" id="3018444"/>
    <lineage>
        <taxon>Bacteria</taxon>
        <taxon>Bacillati</taxon>
        <taxon>Actinomycetota</taxon>
        <taxon>Actinomycetes</taxon>
        <taxon>Streptosporangiales</taxon>
        <taxon>Nocardiopsidaceae</taxon>
        <taxon>Nocardiopsis</taxon>
    </lineage>
</organism>
<comment type="caution">
    <text evidence="3">The sequence shown here is derived from an EMBL/GenBank/DDBJ whole genome shotgun (WGS) entry which is preliminary data.</text>
</comment>
<feature type="domain" description="C2H2-type" evidence="2">
    <location>
        <begin position="215"/>
        <end position="237"/>
    </location>
</feature>
<accession>A0ABT4TPM2</accession>
<proteinExistence type="predicted"/>
<dbReference type="InterPro" id="IPR013087">
    <property type="entry name" value="Znf_C2H2_type"/>
</dbReference>
<dbReference type="RefSeq" id="WP_270679272.1">
    <property type="nucleotide sequence ID" value="NZ_JAQFWP010000038.1"/>
</dbReference>
<sequence>MSRIYCVYVGKESKENFDIGRDQHVWGWKPDAIEEKVGDTKAEDIAASMEVGDTFILGYRATGGPRVPEGGMADAMFKTVVIGRITKPLYESTDTVWPDSTYNMRVGFSLVEEKFDAYVKDWGRPEIAEALRLSGSRRGLPVEVDESEEKFTAALAYVDGLGSEDEGDEEGQSAPTASGLIDHSGDVDHTVVKKVRAEQGKLKKALFGDATTVTCALCGRELPRRVVRAAHIKARRHCTSTEYRNLANVMKACALGCDELFEHGHVYVDDEGVIRMGPDAASTQDLKQAAEALEGRTCTAFEGGSKDSKAFFAFHRQQVTELQ</sequence>
<dbReference type="PROSITE" id="PS00028">
    <property type="entry name" value="ZINC_FINGER_C2H2_1"/>
    <property type="match status" value="1"/>
</dbReference>
<evidence type="ECO:0000259" key="2">
    <source>
        <dbReference type="PROSITE" id="PS00028"/>
    </source>
</evidence>
<keyword evidence="4" id="KW-1185">Reference proteome</keyword>
<feature type="compositionally biased region" description="Acidic residues" evidence="1">
    <location>
        <begin position="162"/>
        <end position="171"/>
    </location>
</feature>
<evidence type="ECO:0000313" key="4">
    <source>
        <dbReference type="Proteomes" id="UP001165685"/>
    </source>
</evidence>